<dbReference type="GO" id="GO:0008168">
    <property type="term" value="F:methyltransferase activity"/>
    <property type="evidence" value="ECO:0007669"/>
    <property type="project" value="UniProtKB-KW"/>
</dbReference>
<keyword evidence="3" id="KW-0808">Transferase</keyword>
<dbReference type="Proteomes" id="UP001301769">
    <property type="component" value="Unassembled WGS sequence"/>
</dbReference>
<sequence>METSDSKPVHCFPSKSLPMSSPEETDQTESAQSLIRAYLLENLEVYRELCELRDAGHESNDADVYFQNQRSKADHASVKTQMGFLKLMQSIGLELDDATSALKIRRPGMPRPAILDLCMAPGGFALAALQRNNPRSALLRGISLPPSEGGHVIRLRDVSSTKEDVETASKFVDYRDITPLAEEMGVSLGDIPPSHPDAAMFSSDRPYFGSQFDLVFCDGQVLRTHERGEHRADHEAGRLLTSQLVLALQRIRPGGTMIILLHRANSWSTIRLIYTFDLFSDSIQLFKPTKAHRMRGSFYLVAKGVQPVREAALEAVQRWKAQWKFATFGGEVLNERELEVQFVIDAFGSRLLALVEPVFRVQMEALRNAPWMKKGVVTKSTGDKGTRQEEEVGKSKAHSSVILQKEPSGPS</sequence>
<dbReference type="SUPFAM" id="SSF53335">
    <property type="entry name" value="S-adenosyl-L-methionine-dependent methyltransferases"/>
    <property type="match status" value="1"/>
</dbReference>
<proteinExistence type="predicted"/>
<dbReference type="Gene3D" id="3.40.50.150">
    <property type="entry name" value="Vaccinia Virus protein VP39"/>
    <property type="match status" value="1"/>
</dbReference>
<evidence type="ECO:0000313" key="4">
    <source>
        <dbReference type="Proteomes" id="UP001301769"/>
    </source>
</evidence>
<dbReference type="AlphaFoldDB" id="A0AAN7B6M6"/>
<evidence type="ECO:0000313" key="3">
    <source>
        <dbReference type="EMBL" id="KAK4212259.1"/>
    </source>
</evidence>
<feature type="region of interest" description="Disordered" evidence="1">
    <location>
        <begin position="1"/>
        <end position="30"/>
    </location>
</feature>
<dbReference type="InterPro" id="IPR029063">
    <property type="entry name" value="SAM-dependent_MTases_sf"/>
</dbReference>
<dbReference type="Pfam" id="PF01728">
    <property type="entry name" value="FtsJ"/>
    <property type="match status" value="1"/>
</dbReference>
<protein>
    <submittedName>
        <fullName evidence="3">S-adenosyl-L-methionine-dependent methyltransferase-like protein</fullName>
    </submittedName>
</protein>
<name>A0AAN7B6M6_9PEZI</name>
<evidence type="ECO:0000259" key="2">
    <source>
        <dbReference type="Pfam" id="PF01728"/>
    </source>
</evidence>
<reference evidence="3" key="2">
    <citation type="submission" date="2023-05" db="EMBL/GenBank/DDBJ databases">
        <authorList>
            <consortium name="Lawrence Berkeley National Laboratory"/>
            <person name="Steindorff A."/>
            <person name="Hensen N."/>
            <person name="Bonometti L."/>
            <person name="Westerberg I."/>
            <person name="Brannstrom I.O."/>
            <person name="Guillou S."/>
            <person name="Cros-Aarteil S."/>
            <person name="Calhoun S."/>
            <person name="Haridas S."/>
            <person name="Kuo A."/>
            <person name="Mondo S."/>
            <person name="Pangilinan J."/>
            <person name="Riley R."/>
            <person name="Labutti K."/>
            <person name="Andreopoulos B."/>
            <person name="Lipzen A."/>
            <person name="Chen C."/>
            <person name="Yanf M."/>
            <person name="Daum C."/>
            <person name="Ng V."/>
            <person name="Clum A."/>
            <person name="Ohm R."/>
            <person name="Martin F."/>
            <person name="Silar P."/>
            <person name="Natvig D."/>
            <person name="Lalanne C."/>
            <person name="Gautier V."/>
            <person name="Ament-Velasquez S.L."/>
            <person name="Kruys A."/>
            <person name="Hutchinson M.I."/>
            <person name="Powell A.J."/>
            <person name="Barry K."/>
            <person name="Miller A.N."/>
            <person name="Grigoriev I.V."/>
            <person name="Debuchy R."/>
            <person name="Gladieux P."/>
            <person name="Thoren M.H."/>
            <person name="Johannesson H."/>
        </authorList>
    </citation>
    <scope>NUCLEOTIDE SEQUENCE</scope>
    <source>
        <strain evidence="3">PSN293</strain>
    </source>
</reference>
<feature type="compositionally biased region" description="Basic and acidic residues" evidence="1">
    <location>
        <begin position="381"/>
        <end position="394"/>
    </location>
</feature>
<keyword evidence="4" id="KW-1185">Reference proteome</keyword>
<dbReference type="InterPro" id="IPR002877">
    <property type="entry name" value="RNA_MeTrfase_FtsJ_dom"/>
</dbReference>
<feature type="region of interest" description="Disordered" evidence="1">
    <location>
        <begin position="377"/>
        <end position="411"/>
    </location>
</feature>
<evidence type="ECO:0000256" key="1">
    <source>
        <dbReference type="SAM" id="MobiDB-lite"/>
    </source>
</evidence>
<accession>A0AAN7B6M6</accession>
<dbReference type="GO" id="GO:0032259">
    <property type="term" value="P:methylation"/>
    <property type="evidence" value="ECO:0007669"/>
    <property type="project" value="UniProtKB-KW"/>
</dbReference>
<dbReference type="EMBL" id="MU858131">
    <property type="protein sequence ID" value="KAK4212259.1"/>
    <property type="molecule type" value="Genomic_DNA"/>
</dbReference>
<keyword evidence="3" id="KW-0489">Methyltransferase</keyword>
<feature type="domain" description="Ribosomal RNA methyltransferase FtsJ" evidence="2">
    <location>
        <begin position="101"/>
        <end position="303"/>
    </location>
</feature>
<comment type="caution">
    <text evidence="3">The sequence shown here is derived from an EMBL/GenBank/DDBJ whole genome shotgun (WGS) entry which is preliminary data.</text>
</comment>
<organism evidence="3 4">
    <name type="scientific">Rhypophila decipiens</name>
    <dbReference type="NCBI Taxonomy" id="261697"/>
    <lineage>
        <taxon>Eukaryota</taxon>
        <taxon>Fungi</taxon>
        <taxon>Dikarya</taxon>
        <taxon>Ascomycota</taxon>
        <taxon>Pezizomycotina</taxon>
        <taxon>Sordariomycetes</taxon>
        <taxon>Sordariomycetidae</taxon>
        <taxon>Sordariales</taxon>
        <taxon>Naviculisporaceae</taxon>
        <taxon>Rhypophila</taxon>
    </lineage>
</organism>
<gene>
    <name evidence="3" type="ORF">QBC37DRAFT_288406</name>
</gene>
<reference evidence="3" key="1">
    <citation type="journal article" date="2023" name="Mol. Phylogenet. Evol.">
        <title>Genome-scale phylogeny and comparative genomics of the fungal order Sordariales.</title>
        <authorList>
            <person name="Hensen N."/>
            <person name="Bonometti L."/>
            <person name="Westerberg I."/>
            <person name="Brannstrom I.O."/>
            <person name="Guillou S."/>
            <person name="Cros-Aarteil S."/>
            <person name="Calhoun S."/>
            <person name="Haridas S."/>
            <person name="Kuo A."/>
            <person name="Mondo S."/>
            <person name="Pangilinan J."/>
            <person name="Riley R."/>
            <person name="LaButti K."/>
            <person name="Andreopoulos B."/>
            <person name="Lipzen A."/>
            <person name="Chen C."/>
            <person name="Yan M."/>
            <person name="Daum C."/>
            <person name="Ng V."/>
            <person name="Clum A."/>
            <person name="Steindorff A."/>
            <person name="Ohm R.A."/>
            <person name="Martin F."/>
            <person name="Silar P."/>
            <person name="Natvig D.O."/>
            <person name="Lalanne C."/>
            <person name="Gautier V."/>
            <person name="Ament-Velasquez S.L."/>
            <person name="Kruys A."/>
            <person name="Hutchinson M.I."/>
            <person name="Powell A.J."/>
            <person name="Barry K."/>
            <person name="Miller A.N."/>
            <person name="Grigoriev I.V."/>
            <person name="Debuchy R."/>
            <person name="Gladieux P."/>
            <person name="Hiltunen Thoren M."/>
            <person name="Johannesson H."/>
        </authorList>
    </citation>
    <scope>NUCLEOTIDE SEQUENCE</scope>
    <source>
        <strain evidence="3">PSN293</strain>
    </source>
</reference>